<keyword evidence="1" id="KW-0479">Metal-binding</keyword>
<dbReference type="SUPFAM" id="SSF57756">
    <property type="entry name" value="Retrovirus zinc finger-like domains"/>
    <property type="match status" value="1"/>
</dbReference>
<dbReference type="InterPro" id="IPR001878">
    <property type="entry name" value="Znf_CCHC"/>
</dbReference>
<name>A0A1P8YYL2_MAIZE</name>
<sequence>MPVLGMSTASDVTKCKEYIVLVTPLAKDQMEQFKKAHAQFLQATSQVVARLQQVDLAEFIAPEQTTGNHMTSTSPSIVDLEKLLPAQALIIQKASQLTSSYQQVLASRNVTRNETTNEQTQKDAHQQTNGLGTCCKASKHMDTETEESSQAQLYEIQTPNQPSSPVGQAKLTRKELKARGACYYCKNEGHLIRECPKKRLDRLEKKAAKHDLSNNSEDPPFYKYDDKGRLIIYTVEQRNNKFLMFRKVCCEPKTYK</sequence>
<accession>A0A1P8YYL2</accession>
<evidence type="ECO:0000259" key="2">
    <source>
        <dbReference type="PROSITE" id="PS50158"/>
    </source>
</evidence>
<dbReference type="GO" id="GO:0008270">
    <property type="term" value="F:zinc ion binding"/>
    <property type="evidence" value="ECO:0007669"/>
    <property type="project" value="UniProtKB-KW"/>
</dbReference>
<dbReference type="InterPro" id="IPR036875">
    <property type="entry name" value="Znf_CCHC_sf"/>
</dbReference>
<evidence type="ECO:0000256" key="1">
    <source>
        <dbReference type="PROSITE-ProRule" id="PRU00047"/>
    </source>
</evidence>
<dbReference type="PROSITE" id="PS50158">
    <property type="entry name" value="ZF_CCHC"/>
    <property type="match status" value="1"/>
</dbReference>
<keyword evidence="1" id="KW-0863">Zinc-finger</keyword>
<gene>
    <name evidence="3" type="ORF">FGENESH_30</name>
</gene>
<evidence type="ECO:0000313" key="3">
    <source>
        <dbReference type="EMBL" id="AQA29585.1"/>
    </source>
</evidence>
<dbReference type="SMART" id="SM00343">
    <property type="entry name" value="ZnF_C2HC"/>
    <property type="match status" value="1"/>
</dbReference>
<reference evidence="3" key="1">
    <citation type="submission" date="2016-09" db="EMBL/GenBank/DDBJ databases">
        <authorList>
            <person name="Capua I."/>
            <person name="De Benedictis P."/>
            <person name="Joannis T."/>
            <person name="Lombin L.H."/>
            <person name="Cattoli G."/>
        </authorList>
    </citation>
    <scope>NUCLEOTIDE SEQUENCE</scope>
</reference>
<dbReference type="GO" id="GO:0003676">
    <property type="term" value="F:nucleic acid binding"/>
    <property type="evidence" value="ECO:0007669"/>
    <property type="project" value="InterPro"/>
</dbReference>
<organism evidence="3">
    <name type="scientific">Zea mays</name>
    <name type="common">Maize</name>
    <dbReference type="NCBI Taxonomy" id="4577"/>
    <lineage>
        <taxon>Eukaryota</taxon>
        <taxon>Viridiplantae</taxon>
        <taxon>Streptophyta</taxon>
        <taxon>Embryophyta</taxon>
        <taxon>Tracheophyta</taxon>
        <taxon>Spermatophyta</taxon>
        <taxon>Magnoliopsida</taxon>
        <taxon>Liliopsida</taxon>
        <taxon>Poales</taxon>
        <taxon>Poaceae</taxon>
        <taxon>PACMAD clade</taxon>
        <taxon>Panicoideae</taxon>
        <taxon>Andropogonodae</taxon>
        <taxon>Andropogoneae</taxon>
        <taxon>Tripsacinae</taxon>
        <taxon>Zea</taxon>
    </lineage>
</organism>
<dbReference type="Pfam" id="PF00098">
    <property type="entry name" value="zf-CCHC"/>
    <property type="match status" value="1"/>
</dbReference>
<proteinExistence type="predicted"/>
<feature type="domain" description="CCHC-type" evidence="2">
    <location>
        <begin position="182"/>
        <end position="197"/>
    </location>
</feature>
<dbReference type="EMBL" id="KX852318">
    <property type="protein sequence ID" value="AQA29585.1"/>
    <property type="molecule type" value="Genomic_DNA"/>
</dbReference>
<dbReference type="AlphaFoldDB" id="A0A1P8YYL2"/>
<keyword evidence="1" id="KW-0862">Zinc</keyword>
<protein>
    <submittedName>
        <fullName evidence="3">Zinc knuckle domain protein</fullName>
    </submittedName>
</protein>
<reference evidence="3" key="2">
    <citation type="journal article" date="2017" name="EMBO J.">
        <title>Loss of pollen-specific phospholipase NOT LIKE DAD triggers gynogenesis in maize.</title>
        <authorList>
            <person name="Gilles L.M."/>
            <person name="Khaled A."/>
            <person name="Laffaire J.B."/>
            <person name="Chaignon S."/>
            <person name="Gendrot G."/>
            <person name="Laplaige J."/>
            <person name="Berges H."/>
            <person name="Beydon G."/>
            <person name="Bayle V."/>
            <person name="Barret P."/>
            <person name="Comadran J."/>
            <person name="Martinant J.P."/>
            <person name="Rogowsky P.M."/>
            <person name="Widiez T."/>
        </authorList>
    </citation>
    <scope>NUCLEOTIDE SEQUENCE</scope>
</reference>
<dbReference type="Gene3D" id="4.10.60.10">
    <property type="entry name" value="Zinc finger, CCHC-type"/>
    <property type="match status" value="1"/>
</dbReference>